<gene>
    <name evidence="4" type="ORF">FD754_023746</name>
</gene>
<dbReference type="Pfam" id="PF00560">
    <property type="entry name" value="LRR_1"/>
    <property type="match status" value="1"/>
</dbReference>
<evidence type="ECO:0000256" key="3">
    <source>
        <dbReference type="SAM" id="MobiDB-lite"/>
    </source>
</evidence>
<dbReference type="EMBL" id="VCEA01001363">
    <property type="protein sequence ID" value="KAB0339665.1"/>
    <property type="molecule type" value="Genomic_DNA"/>
</dbReference>
<evidence type="ECO:0000313" key="5">
    <source>
        <dbReference type="Proteomes" id="UP000326458"/>
    </source>
</evidence>
<evidence type="ECO:0000256" key="1">
    <source>
        <dbReference type="ARBA" id="ARBA00022614"/>
    </source>
</evidence>
<dbReference type="SMART" id="SM00369">
    <property type="entry name" value="LRR_TYP"/>
    <property type="match status" value="3"/>
</dbReference>
<protein>
    <submittedName>
        <fullName evidence="4">Uncharacterized protein</fullName>
    </submittedName>
</protein>
<evidence type="ECO:0000256" key="2">
    <source>
        <dbReference type="ARBA" id="ARBA00022737"/>
    </source>
</evidence>
<dbReference type="InterPro" id="IPR001611">
    <property type="entry name" value="Leu-rich_rpt"/>
</dbReference>
<dbReference type="AlphaFoldDB" id="A0A5N3USB1"/>
<dbReference type="Proteomes" id="UP000326458">
    <property type="component" value="Unassembled WGS sequence"/>
</dbReference>
<comment type="caution">
    <text evidence="4">The sequence shown here is derived from an EMBL/GenBank/DDBJ whole genome shotgun (WGS) entry which is preliminary data.</text>
</comment>
<organism evidence="4 5">
    <name type="scientific">Muntiacus muntjak</name>
    <name type="common">Barking deer</name>
    <name type="synonym">Indian muntjac</name>
    <dbReference type="NCBI Taxonomy" id="9888"/>
    <lineage>
        <taxon>Eukaryota</taxon>
        <taxon>Metazoa</taxon>
        <taxon>Chordata</taxon>
        <taxon>Craniata</taxon>
        <taxon>Vertebrata</taxon>
        <taxon>Euteleostomi</taxon>
        <taxon>Mammalia</taxon>
        <taxon>Eutheria</taxon>
        <taxon>Laurasiatheria</taxon>
        <taxon>Artiodactyla</taxon>
        <taxon>Ruminantia</taxon>
        <taxon>Pecora</taxon>
        <taxon>Cervidae</taxon>
        <taxon>Muntiacinae</taxon>
        <taxon>Muntiacus</taxon>
    </lineage>
</organism>
<evidence type="ECO:0000313" key="4">
    <source>
        <dbReference type="EMBL" id="KAB0339665.1"/>
    </source>
</evidence>
<name>A0A5N3USB1_MUNMU</name>
<proteinExistence type="predicted"/>
<dbReference type="SUPFAM" id="SSF52058">
    <property type="entry name" value="L domain-like"/>
    <property type="match status" value="1"/>
</dbReference>
<dbReference type="PANTHER" id="PTHR24366:SF171">
    <property type="entry name" value="LEUCINE RICH REPEAT NEURONAL 4"/>
    <property type="match status" value="1"/>
</dbReference>
<feature type="non-terminal residue" evidence="4">
    <location>
        <position position="1"/>
    </location>
</feature>
<keyword evidence="2" id="KW-0677">Repeat</keyword>
<dbReference type="PROSITE" id="PS51450">
    <property type="entry name" value="LRR"/>
    <property type="match status" value="1"/>
</dbReference>
<accession>A0A5N3USB1</accession>
<feature type="region of interest" description="Disordered" evidence="3">
    <location>
        <begin position="107"/>
        <end position="132"/>
    </location>
</feature>
<feature type="compositionally biased region" description="Polar residues" evidence="3">
    <location>
        <begin position="107"/>
        <end position="116"/>
    </location>
</feature>
<dbReference type="InterPro" id="IPR032675">
    <property type="entry name" value="LRR_dom_sf"/>
</dbReference>
<sequence>ARIPGNKDSGGRLDANLISLVPDRSFEGLTSLRHLWLDDNALTEIPVSALGHLRALQAVTLALNRLGRVPDYAFRNLSSLVVLHLHNNRIRHLGAHSFEGLQNLETLTTNDSSQGSPPFALGQPRPPRLSPLPANPRALVELVCSGVGEMVEGGPVDRWATGSWRTMWRGACGAELRPPAPPGRRRGPSLLSLQLTGSVNADGRLA</sequence>
<dbReference type="Pfam" id="PF13855">
    <property type="entry name" value="LRR_8"/>
    <property type="match status" value="1"/>
</dbReference>
<keyword evidence="5" id="KW-1185">Reference proteome</keyword>
<dbReference type="PANTHER" id="PTHR24366">
    <property type="entry name" value="IG(IMMUNOGLOBULIN) AND LRR(LEUCINE RICH REPEAT) DOMAINS"/>
    <property type="match status" value="1"/>
</dbReference>
<dbReference type="InterPro" id="IPR003591">
    <property type="entry name" value="Leu-rich_rpt_typical-subtyp"/>
</dbReference>
<reference evidence="4 5" key="1">
    <citation type="submission" date="2019-06" db="EMBL/GenBank/DDBJ databases">
        <title>Discovery of a novel chromosome fission-fusion reversal in muntjac.</title>
        <authorList>
            <person name="Mudd A.B."/>
            <person name="Bredeson J.V."/>
            <person name="Baum R."/>
            <person name="Hockemeyer D."/>
            <person name="Rokhsar D.S."/>
        </authorList>
    </citation>
    <scope>NUCLEOTIDE SEQUENCE [LARGE SCALE GENOMIC DNA]</scope>
    <source>
        <strain evidence="4">UTSW_UCB_Mm</strain>
        <tissue evidence="4">Fibroblast cell line</tissue>
    </source>
</reference>
<dbReference type="Gene3D" id="3.80.10.10">
    <property type="entry name" value="Ribonuclease Inhibitor"/>
    <property type="match status" value="1"/>
</dbReference>
<keyword evidence="1" id="KW-0433">Leucine-rich repeat</keyword>